<dbReference type="RefSeq" id="WP_121217849.1">
    <property type="nucleotide sequence ID" value="NZ_RBIG01000001.1"/>
</dbReference>
<dbReference type="EMBL" id="RBIG01000001">
    <property type="protein sequence ID" value="RKQ73105.1"/>
    <property type="molecule type" value="Genomic_DNA"/>
</dbReference>
<protein>
    <submittedName>
        <fullName evidence="2">Uncharacterized protein</fullName>
    </submittedName>
</protein>
<proteinExistence type="predicted"/>
<dbReference type="AlphaFoldDB" id="A0A420WQE3"/>
<keyword evidence="1" id="KW-0812">Transmembrane</keyword>
<accession>A0A420WQE3</accession>
<keyword evidence="1" id="KW-1133">Transmembrane helix</keyword>
<evidence type="ECO:0000256" key="1">
    <source>
        <dbReference type="SAM" id="Phobius"/>
    </source>
</evidence>
<keyword evidence="1" id="KW-0472">Membrane</keyword>
<evidence type="ECO:0000313" key="2">
    <source>
        <dbReference type="EMBL" id="RKQ73105.1"/>
    </source>
</evidence>
<gene>
    <name evidence="2" type="ORF">BCL74_0878</name>
</gene>
<name>A0A420WQE3_9PROT</name>
<sequence>MGDISEFFNGLFDAARGGFQDFVQYRLIRNEQELANRYSAGVNSYYRDGQPVTSWSNPNGAGSLMPMLLIGGAALVGVVLLTRK</sequence>
<evidence type="ECO:0000313" key="3">
    <source>
        <dbReference type="Proteomes" id="UP000277424"/>
    </source>
</evidence>
<comment type="caution">
    <text evidence="2">The sequence shown here is derived from an EMBL/GenBank/DDBJ whole genome shotgun (WGS) entry which is preliminary data.</text>
</comment>
<dbReference type="Proteomes" id="UP000277424">
    <property type="component" value="Unassembled WGS sequence"/>
</dbReference>
<organism evidence="2 3">
    <name type="scientific">Oceanibaculum indicum</name>
    <dbReference type="NCBI Taxonomy" id="526216"/>
    <lineage>
        <taxon>Bacteria</taxon>
        <taxon>Pseudomonadati</taxon>
        <taxon>Pseudomonadota</taxon>
        <taxon>Alphaproteobacteria</taxon>
        <taxon>Rhodospirillales</taxon>
        <taxon>Oceanibaculaceae</taxon>
        <taxon>Oceanibaculum</taxon>
    </lineage>
</organism>
<feature type="transmembrane region" description="Helical" evidence="1">
    <location>
        <begin position="64"/>
        <end position="82"/>
    </location>
</feature>
<reference evidence="2 3" key="1">
    <citation type="submission" date="2018-10" db="EMBL/GenBank/DDBJ databases">
        <title>Comparative analysis of microorganisms from saline springs in Andes Mountain Range, Colombia.</title>
        <authorList>
            <person name="Rubin E."/>
        </authorList>
    </citation>
    <scope>NUCLEOTIDE SEQUENCE [LARGE SCALE GENOMIC DNA]</scope>
    <source>
        <strain evidence="2 3">USBA 36</strain>
    </source>
</reference>